<feature type="signal peptide" evidence="2">
    <location>
        <begin position="1"/>
        <end position="38"/>
    </location>
</feature>
<evidence type="ECO:0000313" key="4">
    <source>
        <dbReference type="Proteomes" id="UP000319783"/>
    </source>
</evidence>
<dbReference type="SUPFAM" id="SSF50969">
    <property type="entry name" value="YVTN repeat-like/Quinoprotein amine dehydrogenase"/>
    <property type="match status" value="1"/>
</dbReference>
<feature type="region of interest" description="Disordered" evidence="1">
    <location>
        <begin position="47"/>
        <end position="87"/>
    </location>
</feature>
<dbReference type="Pfam" id="PF02239">
    <property type="entry name" value="Cytochrom_D1"/>
    <property type="match status" value="1"/>
</dbReference>
<feature type="chain" id="PRO_5021853190" description="Collagen triple helix repeat domain protein" evidence="2">
    <location>
        <begin position="39"/>
        <end position="695"/>
    </location>
</feature>
<organism evidence="3 4">
    <name type="scientific">Candidatus Jettenia ecosi</name>
    <dbReference type="NCBI Taxonomy" id="2494326"/>
    <lineage>
        <taxon>Bacteria</taxon>
        <taxon>Pseudomonadati</taxon>
        <taxon>Planctomycetota</taxon>
        <taxon>Candidatus Brocadiia</taxon>
        <taxon>Candidatus Brocadiales</taxon>
        <taxon>Candidatus Brocadiaceae</taxon>
        <taxon>Candidatus Jettenia</taxon>
    </lineage>
</organism>
<proteinExistence type="predicted"/>
<dbReference type="AlphaFoldDB" id="A0A533QBF3"/>
<keyword evidence="2" id="KW-0732">Signal</keyword>
<evidence type="ECO:0000313" key="3">
    <source>
        <dbReference type="EMBL" id="TLD42056.1"/>
    </source>
</evidence>
<dbReference type="PANTHER" id="PTHR47197">
    <property type="entry name" value="PROTEIN NIRF"/>
    <property type="match status" value="1"/>
</dbReference>
<dbReference type="Gene3D" id="2.130.10.10">
    <property type="entry name" value="YVTN repeat-like/Quinoprotein amine dehydrogenase"/>
    <property type="match status" value="2"/>
</dbReference>
<dbReference type="InterPro" id="IPR015943">
    <property type="entry name" value="WD40/YVTN_repeat-like_dom_sf"/>
</dbReference>
<dbReference type="InterPro" id="IPR011044">
    <property type="entry name" value="Quino_amine_DH_bsu"/>
</dbReference>
<protein>
    <recommendedName>
        <fullName evidence="5">Collagen triple helix repeat domain protein</fullName>
    </recommendedName>
</protein>
<evidence type="ECO:0008006" key="5">
    <source>
        <dbReference type="Google" id="ProtNLM"/>
    </source>
</evidence>
<dbReference type="InterPro" id="IPR051200">
    <property type="entry name" value="Host-pathogen_enzymatic-act"/>
</dbReference>
<comment type="caution">
    <text evidence="3">The sequence shown here is derived from an EMBL/GenBank/DDBJ whole genome shotgun (WGS) entry which is preliminary data.</text>
</comment>
<evidence type="ECO:0000256" key="2">
    <source>
        <dbReference type="SAM" id="SignalP"/>
    </source>
</evidence>
<dbReference type="EMBL" id="SULG01000029">
    <property type="protein sequence ID" value="TLD42056.1"/>
    <property type="molecule type" value="Genomic_DNA"/>
</dbReference>
<name>A0A533QBF3_9BACT</name>
<reference evidence="3 4" key="1">
    <citation type="submission" date="2019-04" db="EMBL/GenBank/DDBJ databases">
        <title>Genome of a novel bacterium Candidatus Jettenia ecosi reconstructed from metagenome of an anammox bioreactor.</title>
        <authorList>
            <person name="Mardanov A.V."/>
            <person name="Beletsky A.V."/>
            <person name="Ravin N.V."/>
            <person name="Botchkova E.A."/>
            <person name="Litti Y.V."/>
            <person name="Nozhevnikova A.N."/>
        </authorList>
    </citation>
    <scope>NUCLEOTIDE SEQUENCE [LARGE SCALE GENOMIC DNA]</scope>
    <source>
        <strain evidence="3">J2</strain>
    </source>
</reference>
<sequence>MIECLFIRIKLTGYAGKKFALFCSAVICLFLLSCDASFQGSVAKEGLSVPEKEPGTADVASASGNPNSAPAQEGGTGTSNALTSGEADEEAKKIAREGIAVEFSIIPVVSGEKTSEELKEGDDVTVQFRVTDTTTGAPVTTLDPAAWIQPSTTDDCAKKVQSLLSGSLSSRAEIDLNIFYVLTLNDEASISVVDPLFNYGGSNLLTRVPLKSPGEDWVMSRDQRRLFVTMPQTNQIAVIDTATWKVITNIDTGQRPMRIALQPDEKYLWVGADGAADTLDTTSGVTVIDTVSLKKVAHIPTGAGHHEIAFTGDDRYALVTNRDDGTVSIIDIWKLNKIRDIQSGRMPVSIAYSALSEAAYVVNEEDGTILVVDSKSLEIVNRIEAKPGLGVLRFTRNGRLGFAVNSRENSVHIIDASTHRIIQTGDAGKEPDQVTFTENTAYIRSRGSESVLMIPLDQVGHEGAPVPVSDFSGGQVPFGKAQSLSIADSIVSAPGGGAVLVANPVDKAIYYYQEGMAAPMGNFRNYGCQPRAILVIDRSLKEVEAGVYATNTRLTLNGKLDLILFMDSPRIIHCFPVNVRDNPDISKKDKHLPLRVEPMLEKKTLYAGEHVQLLFKVIDPGTDQPRVGLKDFGVIAFTSGNWQNRQWARPVGDGIYQIDLTPPKAGAYYISFQCPSLNVRLNQLPPLILQVASKG</sequence>
<dbReference type="PANTHER" id="PTHR47197:SF3">
    <property type="entry name" value="DIHYDRO-HEME D1 DEHYDROGENASE"/>
    <property type="match status" value="1"/>
</dbReference>
<evidence type="ECO:0000256" key="1">
    <source>
        <dbReference type="SAM" id="MobiDB-lite"/>
    </source>
</evidence>
<accession>A0A533QBF3</accession>
<feature type="compositionally biased region" description="Low complexity" evidence="1">
    <location>
        <begin position="60"/>
        <end position="71"/>
    </location>
</feature>
<gene>
    <name evidence="3" type="ORF">JETT_1698</name>
</gene>
<dbReference type="Proteomes" id="UP000319783">
    <property type="component" value="Unassembled WGS sequence"/>
</dbReference>